<proteinExistence type="predicted"/>
<dbReference type="PANTHER" id="PTHR37833:SF1">
    <property type="entry name" value="SIGNAL PEPTIDE PROTEIN"/>
    <property type="match status" value="1"/>
</dbReference>
<dbReference type="Pfam" id="PF07610">
    <property type="entry name" value="DUF1573"/>
    <property type="match status" value="1"/>
</dbReference>
<organism evidence="1 2">
    <name type="scientific">Thermogutta terrifontis</name>
    <dbReference type="NCBI Taxonomy" id="1331910"/>
    <lineage>
        <taxon>Bacteria</taxon>
        <taxon>Pseudomonadati</taxon>
        <taxon>Planctomycetota</taxon>
        <taxon>Planctomycetia</taxon>
        <taxon>Pirellulales</taxon>
        <taxon>Thermoguttaceae</taxon>
        <taxon>Thermogutta</taxon>
    </lineage>
</organism>
<sequence>MRRLKLVGLVVLVAAVAGVVVGLALGWASVEYRPWPGYPVLAEAQPAASANVQAGAKFEQEVSGVAEPRVEVPEDTYDFGRIESNSVVRHEFEIRNVGSAPLRLTKGDSSCRCTVLNFEEAELGPGQSIKIALEFNGKDYVGPVTQHATLYTNDLRRPQVKLTVKADVVRSIRVVPAEIVFTRVVRMQPAVGEAKIYIFRQQPVKISQPELAFQDETANFFSLELSPLSEGELTVEPGAKAGYRLLVRLKPGLPLGPFQQKIRLHTDQKDSPELEIPVQGRVESDVNIVGAGWDSSRGILHIGRVNRQTGAERRVMLRLAALPDEKLEFHVEKSVPEFLEVTVEADRIVHKDVTMLVPIVIRIPPGAGPANYFGLDEPNLGRVIIKTNHPDAPEVKILVRFAIE</sequence>
<gene>
    <name evidence="1" type="ORF">THTE_3063</name>
</gene>
<dbReference type="EMBL" id="CP018477">
    <property type="protein sequence ID" value="ASV75665.1"/>
    <property type="molecule type" value="Genomic_DNA"/>
</dbReference>
<dbReference type="InterPro" id="IPR013783">
    <property type="entry name" value="Ig-like_fold"/>
</dbReference>
<evidence type="ECO:0008006" key="3">
    <source>
        <dbReference type="Google" id="ProtNLM"/>
    </source>
</evidence>
<dbReference type="OrthoDB" id="215317at2"/>
<name>A0A286RI86_9BACT</name>
<dbReference type="RefSeq" id="WP_095415659.1">
    <property type="nucleotide sequence ID" value="NZ_CP018477.1"/>
</dbReference>
<dbReference type="InterPro" id="IPR011467">
    <property type="entry name" value="DUF1573"/>
</dbReference>
<dbReference type="Gene3D" id="2.60.40.10">
    <property type="entry name" value="Immunoglobulins"/>
    <property type="match status" value="1"/>
</dbReference>
<evidence type="ECO:0000313" key="2">
    <source>
        <dbReference type="Proteomes" id="UP000215086"/>
    </source>
</evidence>
<accession>A0A286RI86</accession>
<dbReference type="PANTHER" id="PTHR37833">
    <property type="entry name" value="LIPOPROTEIN-RELATED"/>
    <property type="match status" value="1"/>
</dbReference>
<reference evidence="1 2" key="1">
    <citation type="journal article" name="Front. Microbiol.">
        <title>Sugar Metabolism of the First Thermophilic Planctomycete Thermogutta terrifontis: Comparative Genomic and Transcriptomic Approaches.</title>
        <authorList>
            <person name="Elcheninov A.G."/>
            <person name="Menzel P."/>
            <person name="Gudbergsdottir S.R."/>
            <person name="Slesarev A.I."/>
            <person name="Kadnikov V.V."/>
            <person name="Krogh A."/>
            <person name="Bonch-Osmolovskaya E.A."/>
            <person name="Peng X."/>
            <person name="Kublanov I.V."/>
        </authorList>
    </citation>
    <scope>NUCLEOTIDE SEQUENCE [LARGE SCALE GENOMIC DNA]</scope>
    <source>
        <strain evidence="1 2">R1</strain>
    </source>
</reference>
<dbReference type="KEGG" id="ttf:THTE_3063"/>
<evidence type="ECO:0000313" key="1">
    <source>
        <dbReference type="EMBL" id="ASV75665.1"/>
    </source>
</evidence>
<protein>
    <recommendedName>
        <fullName evidence="3">DUF1573 domain-containing protein</fullName>
    </recommendedName>
</protein>
<dbReference type="Proteomes" id="UP000215086">
    <property type="component" value="Chromosome"/>
</dbReference>
<dbReference type="AlphaFoldDB" id="A0A286RI86"/>
<keyword evidence="2" id="KW-1185">Reference proteome</keyword>